<evidence type="ECO:0000259" key="2">
    <source>
        <dbReference type="SMART" id="SM00867"/>
    </source>
</evidence>
<dbReference type="Proteomes" id="UP000243887">
    <property type="component" value="Unassembled WGS sequence"/>
</dbReference>
<accession>A0A1I3PGF5</accession>
<dbReference type="InterPro" id="IPR007372">
    <property type="entry name" value="Lipid/polyisoprenoid-bd_YceI"/>
</dbReference>
<dbReference type="PROSITE" id="PS51257">
    <property type="entry name" value="PROKAR_LIPOPROTEIN"/>
    <property type="match status" value="1"/>
</dbReference>
<dbReference type="RefSeq" id="WP_090678416.1">
    <property type="nucleotide sequence ID" value="NZ_FORU01000004.1"/>
</dbReference>
<dbReference type="AlphaFoldDB" id="A0A1I3PGF5"/>
<evidence type="ECO:0000313" key="4">
    <source>
        <dbReference type="Proteomes" id="UP000243887"/>
    </source>
</evidence>
<feature type="signal peptide" evidence="1">
    <location>
        <begin position="1"/>
        <end position="26"/>
    </location>
</feature>
<dbReference type="PANTHER" id="PTHR34406">
    <property type="entry name" value="PROTEIN YCEI"/>
    <property type="match status" value="1"/>
</dbReference>
<feature type="chain" id="PRO_5017380317" evidence="1">
    <location>
        <begin position="27"/>
        <end position="225"/>
    </location>
</feature>
<dbReference type="OrthoDB" id="951410at2"/>
<keyword evidence="4" id="KW-1185">Reference proteome</keyword>
<evidence type="ECO:0000313" key="3">
    <source>
        <dbReference type="EMBL" id="SFJ20764.1"/>
    </source>
</evidence>
<dbReference type="SUPFAM" id="SSF101874">
    <property type="entry name" value="YceI-like"/>
    <property type="match status" value="1"/>
</dbReference>
<protein>
    <submittedName>
        <fullName evidence="3">Polyisoprenoid-binding protein YceI</fullName>
    </submittedName>
</protein>
<dbReference type="SMART" id="SM00867">
    <property type="entry name" value="YceI"/>
    <property type="match status" value="1"/>
</dbReference>
<dbReference type="Pfam" id="PF04264">
    <property type="entry name" value="YceI"/>
    <property type="match status" value="1"/>
</dbReference>
<evidence type="ECO:0000256" key="1">
    <source>
        <dbReference type="SAM" id="SignalP"/>
    </source>
</evidence>
<name>A0A1I3PGF5_9FLAO</name>
<dbReference type="InterPro" id="IPR036761">
    <property type="entry name" value="TTHA0802/YceI-like_sf"/>
</dbReference>
<organism evidence="3 4">
    <name type="scientific">Myroides guanonis</name>
    <dbReference type="NCBI Taxonomy" id="1150112"/>
    <lineage>
        <taxon>Bacteria</taxon>
        <taxon>Pseudomonadati</taxon>
        <taxon>Bacteroidota</taxon>
        <taxon>Flavobacteriia</taxon>
        <taxon>Flavobacteriales</taxon>
        <taxon>Flavobacteriaceae</taxon>
        <taxon>Myroides</taxon>
    </lineage>
</organism>
<keyword evidence="1" id="KW-0732">Signal</keyword>
<sequence>MNKFLILAVMASALLASCGGSNGDKAQVATEQQVAEQKGSTYTVDTATSSVNWKGYHKGGFDPRFGTLKTEGVVSVENAAITGGSFTIDMNSIATDESSVDPITTGGKTAADLDGHLKNADFFEVEKYPTAKFEITEVKAFDAATEKSVLEGATNVISGNLTIKDKTVNVSFPAKVAVSENEVSLQSNFTINRQDWGLTYGTEGDAKDWMISQEVDMELNIVAKQ</sequence>
<reference evidence="4" key="1">
    <citation type="submission" date="2016-10" db="EMBL/GenBank/DDBJ databases">
        <authorList>
            <person name="Varghese N."/>
            <person name="Submissions S."/>
        </authorList>
    </citation>
    <scope>NUCLEOTIDE SEQUENCE [LARGE SCALE GENOMIC DNA]</scope>
    <source>
        <strain evidence="4">DSM 26542</strain>
    </source>
</reference>
<dbReference type="EMBL" id="FORU01000004">
    <property type="protein sequence ID" value="SFJ20764.1"/>
    <property type="molecule type" value="Genomic_DNA"/>
</dbReference>
<dbReference type="PANTHER" id="PTHR34406:SF1">
    <property type="entry name" value="PROTEIN YCEI"/>
    <property type="match status" value="1"/>
</dbReference>
<feature type="domain" description="Lipid/polyisoprenoid-binding YceI-like" evidence="2">
    <location>
        <begin position="41"/>
        <end position="224"/>
    </location>
</feature>
<proteinExistence type="predicted"/>
<dbReference type="Gene3D" id="2.40.128.110">
    <property type="entry name" value="Lipid/polyisoprenoid-binding, YceI-like"/>
    <property type="match status" value="1"/>
</dbReference>
<gene>
    <name evidence="3" type="ORF">SAMN04487893_104125</name>
</gene>